<dbReference type="OrthoDB" id="9796287at2"/>
<dbReference type="EMBL" id="AAOF01000008">
    <property type="protein sequence ID" value="EAR21459.1"/>
    <property type="molecule type" value="Genomic_DNA"/>
</dbReference>
<dbReference type="InterPro" id="IPR006222">
    <property type="entry name" value="GCVT_N"/>
</dbReference>
<dbReference type="InterPro" id="IPR045179">
    <property type="entry name" value="YgfZ/GcvT"/>
</dbReference>
<dbReference type="Gene3D" id="3.30.70.1630">
    <property type="match status" value="1"/>
</dbReference>
<dbReference type="HOGENOM" id="CLU_007884_6_2_6"/>
<dbReference type="GO" id="GO:0016740">
    <property type="term" value="F:transferase activity"/>
    <property type="evidence" value="ECO:0007669"/>
    <property type="project" value="UniProtKB-KW"/>
</dbReference>
<name>A4BRY0_9GAMM</name>
<keyword evidence="3" id="KW-1185">Reference proteome</keyword>
<dbReference type="PIRSF" id="PIRSF006487">
    <property type="entry name" value="GcvT"/>
    <property type="match status" value="1"/>
</dbReference>
<dbReference type="SUPFAM" id="SSF103025">
    <property type="entry name" value="Folate-binding domain"/>
    <property type="match status" value="1"/>
</dbReference>
<dbReference type="Proteomes" id="UP000003374">
    <property type="component" value="Unassembled WGS sequence"/>
</dbReference>
<keyword evidence="2" id="KW-0808">Transferase</keyword>
<organism evidence="2 3">
    <name type="scientific">Nitrococcus mobilis Nb-231</name>
    <dbReference type="NCBI Taxonomy" id="314278"/>
    <lineage>
        <taxon>Bacteria</taxon>
        <taxon>Pseudomonadati</taxon>
        <taxon>Pseudomonadota</taxon>
        <taxon>Gammaproteobacteria</taxon>
        <taxon>Chromatiales</taxon>
        <taxon>Ectothiorhodospiraceae</taxon>
        <taxon>Nitrococcus</taxon>
    </lineage>
</organism>
<comment type="caution">
    <text evidence="2">The sequence shown here is derived from an EMBL/GenBank/DDBJ whole genome shotgun (WGS) entry which is preliminary data.</text>
</comment>
<dbReference type="PANTHER" id="PTHR22602">
    <property type="entry name" value="TRANSFERASE CAF17, MITOCHONDRIAL-RELATED"/>
    <property type="match status" value="1"/>
</dbReference>
<evidence type="ECO:0000259" key="1">
    <source>
        <dbReference type="Pfam" id="PF01571"/>
    </source>
</evidence>
<proteinExistence type="predicted"/>
<dbReference type="InterPro" id="IPR017703">
    <property type="entry name" value="YgfZ/GCV_T_CS"/>
</dbReference>
<accession>A4BRY0</accession>
<protein>
    <submittedName>
        <fullName evidence="2">Glycine cleavage T protein (Aminomethyl transferase)</fullName>
    </submittedName>
</protein>
<sequence>MPRLWNFLDLSTPERRANPALGQTPTEFSPNEPSECLCALSDWGVIHVHGADAAAFLHSQLSNDIQSLDTANARLAAYCNAKGRALALLRVLRTDAGLLLFTHKALTDSLIRRLRMFVLRSKVTLDDVSEAIGVIGLVGAAARPPLQRLMGSLPEQVGGVQNADEIRLIRLDCVPDRFALVVPGRLLPELWARLANTLPVVSSEAWRLLEIRAGIPTITPATQEAFVPQMLNLEPLQGISYSKGCYPGQEVIARMHYLGKLKRRMYRLHTQTATAPAPGEIVRAGTGGQEAGTVVTAAQATPESCELLAVLRIELAEQNSLLLNGAPLQPLELPYSFDT</sequence>
<dbReference type="RefSeq" id="WP_004999018.1">
    <property type="nucleotide sequence ID" value="NZ_CH672427.1"/>
</dbReference>
<dbReference type="InterPro" id="IPR029043">
    <property type="entry name" value="GcvT/YgfZ_C"/>
</dbReference>
<dbReference type="AlphaFoldDB" id="A4BRY0"/>
<dbReference type="SUPFAM" id="SSF101790">
    <property type="entry name" value="Aminomethyltransferase beta-barrel domain"/>
    <property type="match status" value="1"/>
</dbReference>
<dbReference type="Gene3D" id="2.40.30.160">
    <property type="match status" value="1"/>
</dbReference>
<dbReference type="STRING" id="314278.NB231_01074"/>
<evidence type="ECO:0000313" key="2">
    <source>
        <dbReference type="EMBL" id="EAR21459.1"/>
    </source>
</evidence>
<feature type="domain" description="GCVT N-terminal" evidence="1">
    <location>
        <begin position="38"/>
        <end position="151"/>
    </location>
</feature>
<gene>
    <name evidence="2" type="ORF">NB231_01074</name>
</gene>
<dbReference type="Pfam" id="PF01571">
    <property type="entry name" value="GCV_T"/>
    <property type="match status" value="1"/>
</dbReference>
<evidence type="ECO:0000313" key="3">
    <source>
        <dbReference type="Proteomes" id="UP000003374"/>
    </source>
</evidence>
<dbReference type="PANTHER" id="PTHR22602:SF0">
    <property type="entry name" value="TRANSFERASE CAF17, MITOCHONDRIAL-RELATED"/>
    <property type="match status" value="1"/>
</dbReference>
<dbReference type="NCBIfam" id="TIGR03317">
    <property type="entry name" value="ygfZ_signature"/>
    <property type="match status" value="1"/>
</dbReference>
<dbReference type="eggNOG" id="COG0354">
    <property type="taxonomic scope" value="Bacteria"/>
</dbReference>
<dbReference type="Gene3D" id="3.30.70.1400">
    <property type="entry name" value="Aminomethyltransferase beta-barrel domains"/>
    <property type="match status" value="1"/>
</dbReference>
<dbReference type="GO" id="GO:0016226">
    <property type="term" value="P:iron-sulfur cluster assembly"/>
    <property type="evidence" value="ECO:0007669"/>
    <property type="project" value="TreeGrafter"/>
</dbReference>
<reference evidence="2 3" key="1">
    <citation type="submission" date="2006-02" db="EMBL/GenBank/DDBJ databases">
        <authorList>
            <person name="Waterbury J."/>
            <person name="Ferriera S."/>
            <person name="Johnson J."/>
            <person name="Kravitz S."/>
            <person name="Halpern A."/>
            <person name="Remington K."/>
            <person name="Beeson K."/>
            <person name="Tran B."/>
            <person name="Rogers Y.-H."/>
            <person name="Friedman R."/>
            <person name="Venter J.C."/>
        </authorList>
    </citation>
    <scope>NUCLEOTIDE SEQUENCE [LARGE SCALE GENOMIC DNA]</scope>
    <source>
        <strain evidence="2 3">Nb-231</strain>
    </source>
</reference>